<dbReference type="GO" id="GO:0008237">
    <property type="term" value="F:metallopeptidase activity"/>
    <property type="evidence" value="ECO:0007669"/>
    <property type="project" value="UniProtKB-KW"/>
</dbReference>
<evidence type="ECO:0000256" key="3">
    <source>
        <dbReference type="ARBA" id="ARBA00007931"/>
    </source>
</evidence>
<dbReference type="Gene3D" id="2.30.42.10">
    <property type="match status" value="2"/>
</dbReference>
<comment type="similarity">
    <text evidence="3 11">Belongs to the peptidase M50B family.</text>
</comment>
<evidence type="ECO:0000256" key="4">
    <source>
        <dbReference type="ARBA" id="ARBA00022670"/>
    </source>
</evidence>
<feature type="domain" description="PDZ" evidence="12">
    <location>
        <begin position="116"/>
        <end position="181"/>
    </location>
</feature>
<dbReference type="InterPro" id="IPR036034">
    <property type="entry name" value="PDZ_sf"/>
</dbReference>
<dbReference type="NCBIfam" id="TIGR00054">
    <property type="entry name" value="RIP metalloprotease RseP"/>
    <property type="match status" value="1"/>
</dbReference>
<feature type="transmembrane region" description="Helical" evidence="11">
    <location>
        <begin position="6"/>
        <end position="25"/>
    </location>
</feature>
<keyword evidence="5 11" id="KW-0812">Transmembrane</keyword>
<keyword evidence="6 11" id="KW-0378">Hydrolase</keyword>
<dbReference type="PANTHER" id="PTHR42837">
    <property type="entry name" value="REGULATOR OF SIGMA-E PROTEASE RSEP"/>
    <property type="match status" value="1"/>
</dbReference>
<keyword evidence="8 11" id="KW-1133">Transmembrane helix</keyword>
<dbReference type="SUPFAM" id="SSF50156">
    <property type="entry name" value="PDZ domain-like"/>
    <property type="match status" value="2"/>
</dbReference>
<feature type="transmembrane region" description="Helical" evidence="11">
    <location>
        <begin position="415"/>
        <end position="440"/>
    </location>
</feature>
<dbReference type="Pfam" id="PF02163">
    <property type="entry name" value="Peptidase_M50"/>
    <property type="match status" value="1"/>
</dbReference>
<evidence type="ECO:0000256" key="10">
    <source>
        <dbReference type="ARBA" id="ARBA00023136"/>
    </source>
</evidence>
<evidence type="ECO:0000256" key="6">
    <source>
        <dbReference type="ARBA" id="ARBA00022801"/>
    </source>
</evidence>
<dbReference type="InterPro" id="IPR041489">
    <property type="entry name" value="PDZ_6"/>
</dbReference>
<dbReference type="InterPro" id="IPR001478">
    <property type="entry name" value="PDZ"/>
</dbReference>
<protein>
    <recommendedName>
        <fullName evidence="11">Zinc metalloprotease</fullName>
        <ecNumber evidence="11">3.4.24.-</ecNumber>
    </recommendedName>
</protein>
<keyword evidence="14" id="KW-1185">Reference proteome</keyword>
<dbReference type="PANTHER" id="PTHR42837:SF2">
    <property type="entry name" value="MEMBRANE METALLOPROTEASE ARASP2, CHLOROPLASTIC-RELATED"/>
    <property type="match status" value="1"/>
</dbReference>
<organism evidence="13 14">
    <name type="scientific">Balneatrix alpica</name>
    <dbReference type="NCBI Taxonomy" id="75684"/>
    <lineage>
        <taxon>Bacteria</taxon>
        <taxon>Pseudomonadati</taxon>
        <taxon>Pseudomonadota</taxon>
        <taxon>Gammaproteobacteria</taxon>
        <taxon>Oceanospirillales</taxon>
        <taxon>Balneatrichaceae</taxon>
        <taxon>Balneatrix</taxon>
    </lineage>
</organism>
<dbReference type="CDD" id="cd06163">
    <property type="entry name" value="S2P-M50_PDZ_RseP-like"/>
    <property type="match status" value="2"/>
</dbReference>
<comment type="subcellular location">
    <subcellularLocation>
        <location evidence="2">Membrane</location>
        <topology evidence="2">Multi-pass membrane protein</topology>
    </subcellularLocation>
</comment>
<evidence type="ECO:0000313" key="13">
    <source>
        <dbReference type="EMBL" id="MFB9887003.1"/>
    </source>
</evidence>
<dbReference type="EC" id="3.4.24.-" evidence="11"/>
<comment type="caution">
    <text evidence="13">The sequence shown here is derived from an EMBL/GenBank/DDBJ whole genome shotgun (WGS) entry which is preliminary data.</text>
</comment>
<feature type="transmembrane region" description="Helical" evidence="11">
    <location>
        <begin position="375"/>
        <end position="394"/>
    </location>
</feature>
<accession>A0ABV5ZCH5</accession>
<dbReference type="Pfam" id="PF17820">
    <property type="entry name" value="PDZ_6"/>
    <property type="match status" value="2"/>
</dbReference>
<dbReference type="RefSeq" id="WP_027312179.1">
    <property type="nucleotide sequence ID" value="NZ_JBHLZN010000003.1"/>
</dbReference>
<name>A0ABV5ZCH5_9GAMM</name>
<evidence type="ECO:0000313" key="14">
    <source>
        <dbReference type="Proteomes" id="UP001589628"/>
    </source>
</evidence>
<keyword evidence="10 11" id="KW-0472">Membrane</keyword>
<dbReference type="SMART" id="SM00228">
    <property type="entry name" value="PDZ"/>
    <property type="match status" value="2"/>
</dbReference>
<evidence type="ECO:0000256" key="2">
    <source>
        <dbReference type="ARBA" id="ARBA00004141"/>
    </source>
</evidence>
<keyword evidence="9 11" id="KW-0482">Metalloprotease</keyword>
<proteinExistence type="inferred from homology"/>
<evidence type="ECO:0000256" key="1">
    <source>
        <dbReference type="ARBA" id="ARBA00001947"/>
    </source>
</evidence>
<feature type="domain" description="PDZ" evidence="12">
    <location>
        <begin position="207"/>
        <end position="276"/>
    </location>
</feature>
<gene>
    <name evidence="13" type="primary">rseP</name>
    <name evidence="13" type="ORF">ACFFLH_11300</name>
</gene>
<dbReference type="InterPro" id="IPR004387">
    <property type="entry name" value="Pept_M50_Zn"/>
</dbReference>
<keyword evidence="11" id="KW-0479">Metal-binding</keyword>
<comment type="cofactor">
    <cofactor evidence="1 11">
        <name>Zn(2+)</name>
        <dbReference type="ChEBI" id="CHEBI:29105"/>
    </cofactor>
</comment>
<evidence type="ECO:0000256" key="5">
    <source>
        <dbReference type="ARBA" id="ARBA00022692"/>
    </source>
</evidence>
<feature type="transmembrane region" description="Helical" evidence="11">
    <location>
        <begin position="94"/>
        <end position="115"/>
    </location>
</feature>
<reference evidence="13 14" key="1">
    <citation type="submission" date="2024-09" db="EMBL/GenBank/DDBJ databases">
        <authorList>
            <person name="Sun Q."/>
            <person name="Mori K."/>
        </authorList>
    </citation>
    <scope>NUCLEOTIDE SEQUENCE [LARGE SCALE GENOMIC DNA]</scope>
    <source>
        <strain evidence="13 14">ATCC 51285</strain>
    </source>
</reference>
<evidence type="ECO:0000256" key="11">
    <source>
        <dbReference type="RuleBase" id="RU362031"/>
    </source>
</evidence>
<dbReference type="Proteomes" id="UP001589628">
    <property type="component" value="Unassembled WGS sequence"/>
</dbReference>
<dbReference type="InterPro" id="IPR008915">
    <property type="entry name" value="Peptidase_M50"/>
</dbReference>
<evidence type="ECO:0000259" key="12">
    <source>
        <dbReference type="SMART" id="SM00228"/>
    </source>
</evidence>
<keyword evidence="4" id="KW-0645">Protease</keyword>
<evidence type="ECO:0000256" key="7">
    <source>
        <dbReference type="ARBA" id="ARBA00022833"/>
    </source>
</evidence>
<sequence length="446" mass="48624">MQSVLALILTLGILVTIHEFGHFWVARRCGVKVLRFSVGFGKPLFSWKDRQGTEFCVAAIPLGGYVRMLDEREDQVPEELLEQAFSRKSVYQRFAIVAAGPLINLLFALLAYWAIFVWGVQTVAPVVGAVHPSSPAEQAGLQVGEEIIELAGQPIRSWEELNVQLAAHLGESALLGLKTRTEQGGERYYQLKFDRWLLNESQPDLLAGLGVAPWRPQLEARIAEVIGDGAAQRAGLLAGDLILSANGTSIDSWQQWVAMVQAHPQQLMLIEVQRGSAVLELQLIPDAREHNGQQQGFIGAAVAMPSWPESMLRTQQFGPIAALQEAWQKTSGLTWLVFESVGKMLKGLISVESLGGPITIAKAASHSASSGLESFVAFLAYLSISLGVLNLLPIPMLDGGHLLFYTIEILRGKPVSAAVQGLFLRLGMAVLMGVMVLALYNDLMRL</sequence>
<evidence type="ECO:0000256" key="9">
    <source>
        <dbReference type="ARBA" id="ARBA00023049"/>
    </source>
</evidence>
<keyword evidence="7 11" id="KW-0862">Zinc</keyword>
<dbReference type="EMBL" id="JBHLZN010000003">
    <property type="protein sequence ID" value="MFB9887003.1"/>
    <property type="molecule type" value="Genomic_DNA"/>
</dbReference>
<evidence type="ECO:0000256" key="8">
    <source>
        <dbReference type="ARBA" id="ARBA00022989"/>
    </source>
</evidence>